<dbReference type="Pfam" id="PF13558">
    <property type="entry name" value="SbcC_Walker_B"/>
    <property type="match status" value="1"/>
</dbReference>
<dbReference type="AlphaFoldDB" id="A0A953HPD3"/>
<dbReference type="InterPro" id="IPR027417">
    <property type="entry name" value="P-loop_NTPase"/>
</dbReference>
<comment type="caution">
    <text evidence="3">The sequence shown here is derived from an EMBL/GenBank/DDBJ whole genome shotgun (WGS) entry which is preliminary data.</text>
</comment>
<dbReference type="EMBL" id="JAHVHU010000008">
    <property type="protein sequence ID" value="MBY5958358.1"/>
    <property type="molecule type" value="Genomic_DNA"/>
</dbReference>
<feature type="coiled-coil region" evidence="1">
    <location>
        <begin position="322"/>
        <end position="349"/>
    </location>
</feature>
<dbReference type="Proteomes" id="UP000753961">
    <property type="component" value="Unassembled WGS sequence"/>
</dbReference>
<dbReference type="SUPFAM" id="SSF52540">
    <property type="entry name" value="P-loop containing nucleoside triphosphate hydrolases"/>
    <property type="match status" value="1"/>
</dbReference>
<keyword evidence="1" id="KW-0175">Coiled coil</keyword>
<dbReference type="InterPro" id="IPR038729">
    <property type="entry name" value="Rad50/SbcC_AAA"/>
</dbReference>
<feature type="coiled-coil region" evidence="1">
    <location>
        <begin position="212"/>
        <end position="266"/>
    </location>
</feature>
<evidence type="ECO:0000259" key="2">
    <source>
        <dbReference type="Pfam" id="PF13476"/>
    </source>
</evidence>
<dbReference type="PANTHER" id="PTHR32114:SF2">
    <property type="entry name" value="ABC TRANSPORTER ABCH.3"/>
    <property type="match status" value="1"/>
</dbReference>
<feature type="coiled-coil region" evidence="1">
    <location>
        <begin position="691"/>
        <end position="746"/>
    </location>
</feature>
<sequence>MIPIRLTMQGIYSYQGTPQTIEFGPLLDAGLFGIFGAVGSGKSSILEAISMALYGEIERLNKRDDRNYNMMNLRSDRLYIGFEFRNYAGQIFRFECEGRRNSKQYNEVNTYRRMASEWVDGEWLSLGHCNGEQVTGLSYENFKRTVIIPQGKFQDFLELTPGGRSQMLQDLFALDKYDLAGATTRLTSQNKELVHRLEGQLTGYEEVTPEAIKGAREQLQLLQSQVEKSVREYEDLHTKLADSIELKQLDDQLKSRQTALKEMTEKEPDVRAAETELKHFQEARRDFLARISQINQRKDTVSQLQKTLDGLASKEMKLHASKEQINQNYEKLNKAIEGHEVLREDAESAGIAGKLRTSMTSLDQKDQRIKNGMKSVIDLQDKIENKAITVDKLEGTVAELKSNLPDRELLLELRSAFDRKEELLSQIEKLKEKTQRSRQTFLDHKKAFFEEFDLTEYVNDNSKVTSELKSRISQCMMKKQNHRDNLHQMQVQAEMARFVEQLTAGESCPLCGSKDHPAPAHFEAAEQQIEKAQSQIEGLESQQNKHQKALLEWKSINNAEKDWMHQEVNERKEVENLEKSLREIEMKIKKHAERYPDFDLVERDLVRSARMKKTLEKSELEIKRVRQEIREETTKLDKYRQKVDQFKSECDQMRGEINSLKSSLVNSVLHQLDQHSAEEWHALSQKMMSKIKQEKEEFRKVADEREKIMKEYIQLETSLKETKEYLNKDKKQLRQSEEELEQILSLSNFQTLAEVRQVLDKNIDVEMVQKRIQDHDRDMHMVTESLRDLHAKIGDLTFDGEAHDKLIQQHEKSEKELQKLREELNYQRKMLKEFQKRLDEKKKLTEELSRLHRRAENLKVLEGLFRGKKFVDYISTVYLREICEIANRRFKALTNNHYSLVLGEDNQFLVRDFLHDGQIRSVKTLSGGQTFQVSLCLALALAESLQNQNQSHQNFFFLDEGFGTLDGDALRLVMESLKALRKEGRVVGVISHVESLQDEIAMNLYIRNDAEKGSHIHKSWEE</sequence>
<accession>A0A953HPD3</accession>
<dbReference type="Pfam" id="PF13476">
    <property type="entry name" value="AAA_23"/>
    <property type="match status" value="1"/>
</dbReference>
<proteinExistence type="predicted"/>
<evidence type="ECO:0000313" key="4">
    <source>
        <dbReference type="Proteomes" id="UP000753961"/>
    </source>
</evidence>
<feature type="coiled-coil region" evidence="1">
    <location>
        <begin position="383"/>
        <end position="440"/>
    </location>
</feature>
<feature type="domain" description="Rad50/SbcC-type AAA" evidence="2">
    <location>
        <begin position="5"/>
        <end position="265"/>
    </location>
</feature>
<dbReference type="Gene3D" id="3.40.50.300">
    <property type="entry name" value="P-loop containing nucleotide triphosphate hydrolases"/>
    <property type="match status" value="2"/>
</dbReference>
<dbReference type="PANTHER" id="PTHR32114">
    <property type="entry name" value="ABC TRANSPORTER ABCH.3"/>
    <property type="match status" value="1"/>
</dbReference>
<evidence type="ECO:0000256" key="1">
    <source>
        <dbReference type="SAM" id="Coils"/>
    </source>
</evidence>
<organism evidence="3 4">
    <name type="scientific">Membranihabitans marinus</name>
    <dbReference type="NCBI Taxonomy" id="1227546"/>
    <lineage>
        <taxon>Bacteria</taxon>
        <taxon>Pseudomonadati</taxon>
        <taxon>Bacteroidota</taxon>
        <taxon>Saprospiria</taxon>
        <taxon>Saprospirales</taxon>
        <taxon>Saprospiraceae</taxon>
        <taxon>Membranihabitans</taxon>
    </lineage>
</organism>
<protein>
    <submittedName>
        <fullName evidence="3">SMC family ATPase</fullName>
    </submittedName>
</protein>
<keyword evidence="4" id="KW-1185">Reference proteome</keyword>
<name>A0A953HPD3_9BACT</name>
<dbReference type="GO" id="GO:0016887">
    <property type="term" value="F:ATP hydrolysis activity"/>
    <property type="evidence" value="ECO:0007669"/>
    <property type="project" value="InterPro"/>
</dbReference>
<dbReference type="GO" id="GO:0006302">
    <property type="term" value="P:double-strand break repair"/>
    <property type="evidence" value="ECO:0007669"/>
    <property type="project" value="InterPro"/>
</dbReference>
<evidence type="ECO:0000313" key="3">
    <source>
        <dbReference type="EMBL" id="MBY5958358.1"/>
    </source>
</evidence>
<dbReference type="RefSeq" id="WP_222579896.1">
    <property type="nucleotide sequence ID" value="NZ_JAHVHU010000008.1"/>
</dbReference>
<gene>
    <name evidence="3" type="ORF">KUV50_09465</name>
</gene>
<feature type="coiled-coil region" evidence="1">
    <location>
        <begin position="522"/>
        <end position="663"/>
    </location>
</feature>
<reference evidence="3" key="1">
    <citation type="submission" date="2021-06" db="EMBL/GenBank/DDBJ databases">
        <title>44 bacteria genomes isolated from Dapeng, Shenzhen.</title>
        <authorList>
            <person name="Zheng W."/>
            <person name="Yu S."/>
            <person name="Huang Y."/>
        </authorList>
    </citation>
    <scope>NUCLEOTIDE SEQUENCE</scope>
    <source>
        <strain evidence="3">DP5N28-2</strain>
    </source>
</reference>
<feature type="coiled-coil region" evidence="1">
    <location>
        <begin position="803"/>
        <end position="861"/>
    </location>
</feature>